<protein>
    <submittedName>
        <fullName evidence="1">Uncharacterized protein</fullName>
    </submittedName>
</protein>
<accession>A0A7V5NWA4</accession>
<dbReference type="EMBL" id="DROP01000055">
    <property type="protein sequence ID" value="HHI88463.1"/>
    <property type="molecule type" value="Genomic_DNA"/>
</dbReference>
<sequence>MQKVEHIFRLMKSRQALIMIQSRSGPAHGRRYILTPYGDRRRRPIGWLTQSDVETLLAANRIEGGPDTYYLALGTAC</sequence>
<gene>
    <name evidence="1" type="ORF">ENK01_00795</name>
</gene>
<proteinExistence type="predicted"/>
<name>A0A7V5NWA4_9PROT</name>
<reference evidence="1" key="1">
    <citation type="journal article" date="2020" name="mSystems">
        <title>Genome- and Community-Level Interaction Insights into Carbon Utilization and Element Cycling Functions of Hydrothermarchaeota in Hydrothermal Sediment.</title>
        <authorList>
            <person name="Zhou Z."/>
            <person name="Liu Y."/>
            <person name="Xu W."/>
            <person name="Pan J."/>
            <person name="Luo Z.H."/>
            <person name="Li M."/>
        </authorList>
    </citation>
    <scope>NUCLEOTIDE SEQUENCE [LARGE SCALE GENOMIC DNA]</scope>
    <source>
        <strain evidence="1">HyVt-538</strain>
    </source>
</reference>
<dbReference type="AlphaFoldDB" id="A0A7V5NWA4"/>
<dbReference type="Proteomes" id="UP000885806">
    <property type="component" value="Unassembled WGS sequence"/>
</dbReference>
<comment type="caution">
    <text evidence="1">The sequence shown here is derived from an EMBL/GenBank/DDBJ whole genome shotgun (WGS) entry which is preliminary data.</text>
</comment>
<organism evidence="1">
    <name type="scientific">Hellea balneolensis</name>
    <dbReference type="NCBI Taxonomy" id="287478"/>
    <lineage>
        <taxon>Bacteria</taxon>
        <taxon>Pseudomonadati</taxon>
        <taxon>Pseudomonadota</taxon>
        <taxon>Alphaproteobacteria</taxon>
        <taxon>Maricaulales</taxon>
        <taxon>Robiginitomaculaceae</taxon>
        <taxon>Hellea</taxon>
    </lineage>
</organism>
<evidence type="ECO:0000313" key="1">
    <source>
        <dbReference type="EMBL" id="HHI88463.1"/>
    </source>
</evidence>